<dbReference type="AlphaFoldDB" id="A0A133S2Q5"/>
<comment type="caution">
    <text evidence="1">The sequence shown here is derived from an EMBL/GenBank/DDBJ whole genome shotgun (WGS) entry which is preliminary data.</text>
</comment>
<protein>
    <recommendedName>
        <fullName evidence="3">Chlorohydrolase</fullName>
    </recommendedName>
</protein>
<sequence>MGKLSTRGLPILFLKISLYSMKIKEQTRKLAAGCSKHRFEVVDNADVV</sequence>
<dbReference type="PATRIC" id="fig|28037.231.peg.253"/>
<organism evidence="1 2">
    <name type="scientific">Streptococcus mitis</name>
    <dbReference type="NCBI Taxonomy" id="28037"/>
    <lineage>
        <taxon>Bacteria</taxon>
        <taxon>Bacillati</taxon>
        <taxon>Bacillota</taxon>
        <taxon>Bacilli</taxon>
        <taxon>Lactobacillales</taxon>
        <taxon>Streptococcaceae</taxon>
        <taxon>Streptococcus</taxon>
        <taxon>Streptococcus mitis group</taxon>
    </lineage>
</organism>
<evidence type="ECO:0000313" key="1">
    <source>
        <dbReference type="EMBL" id="KXA62729.1"/>
    </source>
</evidence>
<dbReference type="EMBL" id="LRQR01000014">
    <property type="protein sequence ID" value="KXA62729.1"/>
    <property type="molecule type" value="Genomic_DNA"/>
</dbReference>
<evidence type="ECO:0000313" key="2">
    <source>
        <dbReference type="Proteomes" id="UP000070065"/>
    </source>
</evidence>
<reference evidence="1 2" key="1">
    <citation type="submission" date="2016-01" db="EMBL/GenBank/DDBJ databases">
        <authorList>
            <person name="Oliw E.H."/>
        </authorList>
    </citation>
    <scope>NUCLEOTIDE SEQUENCE [LARGE SCALE GENOMIC DNA]</scope>
    <source>
        <strain evidence="1 2">CMW7705B</strain>
    </source>
</reference>
<proteinExistence type="predicted"/>
<evidence type="ECO:0008006" key="3">
    <source>
        <dbReference type="Google" id="ProtNLM"/>
    </source>
</evidence>
<gene>
    <name evidence="1" type="ORF">HMPREF3228_00252</name>
</gene>
<name>A0A133S2Q5_STRMT</name>
<dbReference type="Proteomes" id="UP000070065">
    <property type="component" value="Unassembled WGS sequence"/>
</dbReference>
<accession>A0A133S2Q5</accession>